<dbReference type="PANTHER" id="PTHR46825:SF11">
    <property type="entry name" value="PENICILLIN-BINDING PROTEIN 4"/>
    <property type="match status" value="1"/>
</dbReference>
<dbReference type="Proteomes" id="UP000069015">
    <property type="component" value="Chromosome 1"/>
</dbReference>
<name>A0A0U3IA36_9GAMM</name>
<dbReference type="SUPFAM" id="SSF56601">
    <property type="entry name" value="beta-lactamase/transpeptidase-like"/>
    <property type="match status" value="1"/>
</dbReference>
<dbReference type="PANTHER" id="PTHR46825">
    <property type="entry name" value="D-ALANYL-D-ALANINE-CARBOXYPEPTIDASE/ENDOPEPTIDASE AMPH"/>
    <property type="match status" value="1"/>
</dbReference>
<proteinExistence type="predicted"/>
<evidence type="ECO:0000256" key="1">
    <source>
        <dbReference type="ARBA" id="ARBA00004370"/>
    </source>
</evidence>
<dbReference type="InterPro" id="IPR001466">
    <property type="entry name" value="Beta-lactam-related"/>
</dbReference>
<dbReference type="KEGG" id="prr:AT705_14180"/>
<organism evidence="4 5">
    <name type="scientific">Pseudoalteromonas rubra</name>
    <dbReference type="NCBI Taxonomy" id="43658"/>
    <lineage>
        <taxon>Bacteria</taxon>
        <taxon>Pseudomonadati</taxon>
        <taxon>Pseudomonadota</taxon>
        <taxon>Gammaproteobacteria</taxon>
        <taxon>Alteromonadales</taxon>
        <taxon>Pseudoalteromonadaceae</taxon>
        <taxon>Pseudoalteromonas</taxon>
    </lineage>
</organism>
<protein>
    <recommendedName>
        <fullName evidence="3">Beta-lactamase-related domain-containing protein</fullName>
    </recommendedName>
</protein>
<dbReference type="Pfam" id="PF00144">
    <property type="entry name" value="Beta-lactamase"/>
    <property type="match status" value="1"/>
</dbReference>
<dbReference type="InterPro" id="IPR050491">
    <property type="entry name" value="AmpC-like"/>
</dbReference>
<gene>
    <name evidence="4" type="ORF">AT705_14180</name>
</gene>
<evidence type="ECO:0000313" key="4">
    <source>
        <dbReference type="EMBL" id="ALU43991.1"/>
    </source>
</evidence>
<evidence type="ECO:0000313" key="5">
    <source>
        <dbReference type="Proteomes" id="UP000069015"/>
    </source>
</evidence>
<dbReference type="Gene3D" id="3.40.710.10">
    <property type="entry name" value="DD-peptidase/beta-lactamase superfamily"/>
    <property type="match status" value="1"/>
</dbReference>
<dbReference type="AlphaFoldDB" id="A0A0U3IA36"/>
<sequence>MLLSTVLFYSQSSLAKPAENAEELIHEFIRVMNDKQQASVVKFVDHHMAQSSIEAFGGEGRARYIGYITGERRFHGFLELDTIEPLSTHNGTERFRIRVKSRNTDLWYNLTMTMPQQSPNKLANFYLQPTSHPNEENSKISKTELISQVRHYINSLTAKGLFSGAILIADTDTVLYQDAKGFTNLERTAKNNVDTKFNLASMNKMFTAVGILQLVEQQKMSLDDKLIKFIDPAMFPAGEFDQITVRQLLSHTAGLGWSQAPDTEQSSGSAEREVTKNFKHLTLAATPGGQFRYSNDGMVLLGEIIEKVSGKSYYRYIREYIYQPAGMIHSDSYDPKQAIENMAIGYYYDAEQQKSLNNLEFMGTRGGAAGGGFSTVVDLHKFSQALTQYKLLSKALTQAAYSAKPELHSPGYGYGFSTQGEQGNRIIGHSGGSIGVSSRLSIYLDQGITLAILCNKNFVSEPVVWKVNQLVRRLNN</sequence>
<evidence type="ECO:0000256" key="2">
    <source>
        <dbReference type="ARBA" id="ARBA00023136"/>
    </source>
</evidence>
<reference evidence="4 5" key="1">
    <citation type="submission" date="2015-12" db="EMBL/GenBank/DDBJ databases">
        <title>Complete genome sequence of Pseudoalteromonas rubra SCSIO 6842, harboring a conjugative plasmid.</title>
        <authorList>
            <person name="Li B."/>
            <person name="Wang X."/>
        </authorList>
    </citation>
    <scope>NUCLEOTIDE SEQUENCE [LARGE SCALE GENOMIC DNA]</scope>
    <source>
        <strain evidence="4 5">SCSIO 6842</strain>
    </source>
</reference>
<evidence type="ECO:0000259" key="3">
    <source>
        <dbReference type="Pfam" id="PF00144"/>
    </source>
</evidence>
<dbReference type="EMBL" id="CP013611">
    <property type="protein sequence ID" value="ALU43991.1"/>
    <property type="molecule type" value="Genomic_DNA"/>
</dbReference>
<dbReference type="InterPro" id="IPR012338">
    <property type="entry name" value="Beta-lactam/transpept-like"/>
</dbReference>
<keyword evidence="2" id="KW-0472">Membrane</keyword>
<dbReference type="GO" id="GO:0016020">
    <property type="term" value="C:membrane"/>
    <property type="evidence" value="ECO:0007669"/>
    <property type="project" value="UniProtKB-SubCell"/>
</dbReference>
<feature type="domain" description="Beta-lactamase-related" evidence="3">
    <location>
        <begin position="158"/>
        <end position="458"/>
    </location>
</feature>
<accession>A0A0U3IA36</accession>
<comment type="subcellular location">
    <subcellularLocation>
        <location evidence="1">Membrane</location>
    </subcellularLocation>
</comment>